<keyword evidence="4" id="KW-1185">Reference proteome</keyword>
<proteinExistence type="predicted"/>
<feature type="transmembrane region" description="Helical" evidence="2">
    <location>
        <begin position="44"/>
        <end position="65"/>
    </location>
</feature>
<evidence type="ECO:0000313" key="4">
    <source>
        <dbReference type="Proteomes" id="UP001501126"/>
    </source>
</evidence>
<keyword evidence="2" id="KW-0472">Membrane</keyword>
<reference evidence="3 4" key="1">
    <citation type="journal article" date="2019" name="Int. J. Syst. Evol. Microbiol.">
        <title>The Global Catalogue of Microorganisms (GCM) 10K type strain sequencing project: providing services to taxonomists for standard genome sequencing and annotation.</title>
        <authorList>
            <consortium name="The Broad Institute Genomics Platform"/>
            <consortium name="The Broad Institute Genome Sequencing Center for Infectious Disease"/>
            <person name="Wu L."/>
            <person name="Ma J."/>
        </authorList>
    </citation>
    <scope>NUCLEOTIDE SEQUENCE [LARGE SCALE GENOMIC DNA]</scope>
    <source>
        <strain evidence="3 4">JCM 16083</strain>
    </source>
</reference>
<gene>
    <name evidence="3" type="ORF">GCM10009118_29020</name>
</gene>
<evidence type="ECO:0000313" key="3">
    <source>
        <dbReference type="EMBL" id="GAA0876492.1"/>
    </source>
</evidence>
<sequence>MKDNDDHIDELARNEINAMQFDFKESYWDEMEAMLDGEPKKKRFIWWWFAGAAAVLTVAGAVIWYSPFSKVKNNQITLTEENHQITNQENTAVVENERVKEKQLQVQAEKKEVSTEIVISEGVSSDGADHKDSPDKEQSGRYANKSDWIDDQQQEAEVKQSQSVRETDSDVYGVQGRKETEGHVTPDEMSNYSVDVLPVRKIGGDSKEASDPVSVASTPVKHQWITGVALTGTLGYGTNFQGGSGQGRGMNGSLGLDFTMEYRKFSFKTGLSFGLSSIKGYDYREERIIYGLESVIAINEVKYNSLLTAELPLMIGYSGRKHSFHAGVGINFLLNANGRVTAWDKSVNGTNEWGYSNSLRDSWMVGSVEYGYRIATRWKIGVKCTVDLTKRGQLPEIQGGTKLQMWTGAIKFSYLLN</sequence>
<keyword evidence="2" id="KW-0812">Transmembrane</keyword>
<accession>A0ABN1MT34</accession>
<dbReference type="RefSeq" id="WP_343789435.1">
    <property type="nucleotide sequence ID" value="NZ_BAAAFH010000022.1"/>
</dbReference>
<keyword evidence="2" id="KW-1133">Transmembrane helix</keyword>
<dbReference type="EMBL" id="BAAAFH010000022">
    <property type="protein sequence ID" value="GAA0876492.1"/>
    <property type="molecule type" value="Genomic_DNA"/>
</dbReference>
<name>A0ABN1MT34_9FLAO</name>
<feature type="compositionally biased region" description="Basic and acidic residues" evidence="1">
    <location>
        <begin position="127"/>
        <end position="139"/>
    </location>
</feature>
<protein>
    <recommendedName>
        <fullName evidence="5">Outer membrane protein beta-barrel domain-containing protein</fullName>
    </recommendedName>
</protein>
<evidence type="ECO:0008006" key="5">
    <source>
        <dbReference type="Google" id="ProtNLM"/>
    </source>
</evidence>
<evidence type="ECO:0000256" key="1">
    <source>
        <dbReference type="SAM" id="MobiDB-lite"/>
    </source>
</evidence>
<evidence type="ECO:0000256" key="2">
    <source>
        <dbReference type="SAM" id="Phobius"/>
    </source>
</evidence>
<comment type="caution">
    <text evidence="3">The sequence shown here is derived from an EMBL/GenBank/DDBJ whole genome shotgun (WGS) entry which is preliminary data.</text>
</comment>
<dbReference type="Proteomes" id="UP001501126">
    <property type="component" value="Unassembled WGS sequence"/>
</dbReference>
<feature type="region of interest" description="Disordered" evidence="1">
    <location>
        <begin position="117"/>
        <end position="191"/>
    </location>
</feature>
<feature type="compositionally biased region" description="Basic and acidic residues" evidence="1">
    <location>
        <begin position="176"/>
        <end position="186"/>
    </location>
</feature>
<organism evidence="3 4">
    <name type="scientific">Wandonia haliotis</name>
    <dbReference type="NCBI Taxonomy" id="574963"/>
    <lineage>
        <taxon>Bacteria</taxon>
        <taxon>Pseudomonadati</taxon>
        <taxon>Bacteroidota</taxon>
        <taxon>Flavobacteriia</taxon>
        <taxon>Flavobacteriales</taxon>
        <taxon>Crocinitomicaceae</taxon>
        <taxon>Wandonia</taxon>
    </lineage>
</organism>